<sequence length="181" mass="19736">MRVTMMAAALCALGGAALAQPMRDPTTGLSVTPPPNYQASVAPPRAPYAAIFRVRRPDDRDTGCQVAFAEAPGNAGLSQDRLNETMQSPEWRDTVIRTMSALYDIQQQETYRQGEVAGLLMEGMIRPRDGIPARAQQIRTLFVVLETPRGRTTTVCVGEVSGFAERRPEFLAVTKGAESPR</sequence>
<dbReference type="EMBL" id="JAERQM010000001">
    <property type="protein sequence ID" value="MBU8542715.1"/>
    <property type="molecule type" value="Genomic_DNA"/>
</dbReference>
<evidence type="ECO:0000313" key="3">
    <source>
        <dbReference type="Proteomes" id="UP000689967"/>
    </source>
</evidence>
<proteinExistence type="predicted"/>
<feature type="signal peptide" evidence="1">
    <location>
        <begin position="1"/>
        <end position="19"/>
    </location>
</feature>
<keyword evidence="3" id="KW-1185">Reference proteome</keyword>
<evidence type="ECO:0000313" key="2">
    <source>
        <dbReference type="EMBL" id="MBU8542715.1"/>
    </source>
</evidence>
<comment type="caution">
    <text evidence="2">The sequence shown here is derived from an EMBL/GenBank/DDBJ whole genome shotgun (WGS) entry which is preliminary data.</text>
</comment>
<accession>A0ABS6H227</accession>
<dbReference type="RefSeq" id="WP_216873013.1">
    <property type="nucleotide sequence ID" value="NZ_JAERQM010000001.1"/>
</dbReference>
<reference evidence="2 3" key="1">
    <citation type="submission" date="2021-01" db="EMBL/GenBank/DDBJ databases">
        <title>Roseomonas sp. nov, a bacterium isolated from an oil production mixture in Yumen Oilfield.</title>
        <authorList>
            <person name="Wu D."/>
        </authorList>
    </citation>
    <scope>NUCLEOTIDE SEQUENCE [LARGE SCALE GENOMIC DNA]</scope>
    <source>
        <strain evidence="2 3">ROY-5-3</strain>
    </source>
</reference>
<feature type="chain" id="PRO_5046622288" evidence="1">
    <location>
        <begin position="20"/>
        <end position="181"/>
    </location>
</feature>
<protein>
    <submittedName>
        <fullName evidence="2">Uncharacterized protein</fullName>
    </submittedName>
</protein>
<name>A0ABS6H227_9PROT</name>
<dbReference type="Proteomes" id="UP000689967">
    <property type="component" value="Unassembled WGS sequence"/>
</dbReference>
<keyword evidence="1" id="KW-0732">Signal</keyword>
<evidence type="ECO:0000256" key="1">
    <source>
        <dbReference type="SAM" id="SignalP"/>
    </source>
</evidence>
<gene>
    <name evidence="2" type="ORF">JJQ90_03315</name>
</gene>
<organism evidence="2 3">
    <name type="scientific">Falsiroseomonas oleicola</name>
    <dbReference type="NCBI Taxonomy" id="2801474"/>
    <lineage>
        <taxon>Bacteria</taxon>
        <taxon>Pseudomonadati</taxon>
        <taxon>Pseudomonadota</taxon>
        <taxon>Alphaproteobacteria</taxon>
        <taxon>Acetobacterales</taxon>
        <taxon>Roseomonadaceae</taxon>
        <taxon>Falsiroseomonas</taxon>
    </lineage>
</organism>